<comment type="caution">
    <text evidence="3">The sequence shown here is derived from an EMBL/GenBank/DDBJ whole genome shotgun (WGS) entry which is preliminary data.</text>
</comment>
<keyword evidence="2" id="KW-0732">Signal</keyword>
<dbReference type="AlphaFoldDB" id="A0A495SDQ9"/>
<name>A0A495SDQ9_9FLAO</name>
<evidence type="ECO:0008006" key="5">
    <source>
        <dbReference type="Google" id="ProtNLM"/>
    </source>
</evidence>
<feature type="chain" id="PRO_5019736677" description="SlyB protein" evidence="2">
    <location>
        <begin position="24"/>
        <end position="141"/>
    </location>
</feature>
<evidence type="ECO:0000313" key="3">
    <source>
        <dbReference type="EMBL" id="RKS97631.1"/>
    </source>
</evidence>
<feature type="region of interest" description="Disordered" evidence="1">
    <location>
        <begin position="60"/>
        <end position="120"/>
    </location>
</feature>
<evidence type="ECO:0000256" key="1">
    <source>
        <dbReference type="SAM" id="MobiDB-lite"/>
    </source>
</evidence>
<dbReference type="RefSeq" id="WP_121461409.1">
    <property type="nucleotide sequence ID" value="NZ_RBXB01000002.1"/>
</dbReference>
<proteinExistence type="predicted"/>
<feature type="signal peptide" evidence="2">
    <location>
        <begin position="1"/>
        <end position="23"/>
    </location>
</feature>
<dbReference type="Proteomes" id="UP000272428">
    <property type="component" value="Unassembled WGS sequence"/>
</dbReference>
<accession>A0A495SDQ9</accession>
<keyword evidence="4" id="KW-1185">Reference proteome</keyword>
<gene>
    <name evidence="3" type="ORF">BCF58_1764</name>
</gene>
<sequence>MKKSYFTGALCAALLFLSFSAKAQLQDVNVMTQQRDVLKLYTELMDKQISLEKEKQNNAKILSKTEGLNNQSDRKTDKFSASDPNSTAKDAKKTAKLLRQTESANKELQKSNNRIASMEGDIKKLQVQLDRLKYTVEVKGK</sequence>
<reference evidence="3 4" key="1">
    <citation type="submission" date="2018-10" db="EMBL/GenBank/DDBJ databases">
        <title>Genomic Encyclopedia of Archaeal and Bacterial Type Strains, Phase II (KMG-II): from individual species to whole genera.</title>
        <authorList>
            <person name="Goeker M."/>
        </authorList>
    </citation>
    <scope>NUCLEOTIDE SEQUENCE [LARGE SCALE GENOMIC DNA]</scope>
    <source>
        <strain evidence="3 4">DSM 14219</strain>
    </source>
</reference>
<protein>
    <recommendedName>
        <fullName evidence="5">SlyB protein</fullName>
    </recommendedName>
</protein>
<evidence type="ECO:0000313" key="4">
    <source>
        <dbReference type="Proteomes" id="UP000272428"/>
    </source>
</evidence>
<dbReference type="EMBL" id="RBXB01000002">
    <property type="protein sequence ID" value="RKS97631.1"/>
    <property type="molecule type" value="Genomic_DNA"/>
</dbReference>
<evidence type="ECO:0000256" key="2">
    <source>
        <dbReference type="SAM" id="SignalP"/>
    </source>
</evidence>
<organism evidence="3 4">
    <name type="scientific">Chryseobacterium defluvii</name>
    <dbReference type="NCBI Taxonomy" id="160396"/>
    <lineage>
        <taxon>Bacteria</taxon>
        <taxon>Pseudomonadati</taxon>
        <taxon>Bacteroidota</taxon>
        <taxon>Flavobacteriia</taxon>
        <taxon>Flavobacteriales</taxon>
        <taxon>Weeksellaceae</taxon>
        <taxon>Chryseobacterium group</taxon>
        <taxon>Chryseobacterium</taxon>
    </lineage>
</organism>